<evidence type="ECO:0008006" key="3">
    <source>
        <dbReference type="Google" id="ProtNLM"/>
    </source>
</evidence>
<protein>
    <recommendedName>
        <fullName evidence="3">Abhydrolase domain-containing 18</fullName>
    </recommendedName>
</protein>
<dbReference type="KEGG" id="aba:Acid345_4220"/>
<dbReference type="STRING" id="204669.Acid345_4220"/>
<dbReference type="RefSeq" id="WP_011525019.1">
    <property type="nucleotide sequence ID" value="NC_008009.1"/>
</dbReference>
<dbReference type="InterPro" id="IPR019149">
    <property type="entry name" value="ABHD18"/>
</dbReference>
<organism evidence="1 2">
    <name type="scientific">Koribacter versatilis (strain Ellin345)</name>
    <dbReference type="NCBI Taxonomy" id="204669"/>
    <lineage>
        <taxon>Bacteria</taxon>
        <taxon>Pseudomonadati</taxon>
        <taxon>Acidobacteriota</taxon>
        <taxon>Terriglobia</taxon>
        <taxon>Terriglobales</taxon>
        <taxon>Candidatus Korobacteraceae</taxon>
        <taxon>Candidatus Korobacter</taxon>
    </lineage>
</organism>
<sequence>MTTRDTNRIVRPFEWGQEWTRDFPGADRLQWGETAAEHFDYFTELNRHIVEHSDEFFSYKTPSDYRLEKRRVQVFFTGSGEPPKDPDETGTYLRFTSPHPSPYLENNVFNARWFPARGKRAIIVLPQWNADGISHNGFARIFNPMGIAVLRMSKPYHDIRRPAELHRADYAVSSNVGRTIHAARQGITDIRAALDWLNSEGYTQLGILGTSLGSCYAFIASAHDERLRVNVFNHASTYFGDVVWTGQSTRHVRAGIEEVGLDMDALRKIWLAVSPMAFFDKFERWQKKSLMIYGKYDLTFLPEFSQQIAAEFKRRGLDTLVKALPCGHYSLGETPYKYMDAWHISRFLRRAFGAHMQTQHAV</sequence>
<dbReference type="ESTHER" id="korve-q1iit0">
    <property type="family name" value="6_AlphaBeta_hydrolase"/>
</dbReference>
<dbReference type="EnsemblBacteria" id="ABF43220">
    <property type="protein sequence ID" value="ABF43220"/>
    <property type="gene ID" value="Acid345_4220"/>
</dbReference>
<dbReference type="AlphaFoldDB" id="Q1IIT0"/>
<proteinExistence type="predicted"/>
<evidence type="ECO:0000313" key="1">
    <source>
        <dbReference type="EMBL" id="ABF43220.1"/>
    </source>
</evidence>
<dbReference type="Pfam" id="PF09752">
    <property type="entry name" value="ABHD18"/>
    <property type="match status" value="1"/>
</dbReference>
<dbReference type="EMBL" id="CP000360">
    <property type="protein sequence ID" value="ABF43220.1"/>
    <property type="molecule type" value="Genomic_DNA"/>
</dbReference>
<name>Q1IIT0_KORVE</name>
<keyword evidence="2" id="KW-1185">Reference proteome</keyword>
<dbReference type="InterPro" id="IPR029058">
    <property type="entry name" value="AB_hydrolase_fold"/>
</dbReference>
<gene>
    <name evidence="1" type="ordered locus">Acid345_4220</name>
</gene>
<dbReference type="Gene3D" id="3.40.50.1820">
    <property type="entry name" value="alpha/beta hydrolase"/>
    <property type="match status" value="1"/>
</dbReference>
<dbReference type="Proteomes" id="UP000002432">
    <property type="component" value="Chromosome"/>
</dbReference>
<accession>Q1IIT0</accession>
<evidence type="ECO:0000313" key="2">
    <source>
        <dbReference type="Proteomes" id="UP000002432"/>
    </source>
</evidence>
<dbReference type="SUPFAM" id="SSF53474">
    <property type="entry name" value="alpha/beta-Hydrolases"/>
    <property type="match status" value="1"/>
</dbReference>
<dbReference type="eggNOG" id="COG1073">
    <property type="taxonomic scope" value="Bacteria"/>
</dbReference>
<reference evidence="1 2" key="1">
    <citation type="journal article" date="2009" name="Appl. Environ. Microbiol.">
        <title>Three genomes from the phylum Acidobacteria provide insight into the lifestyles of these microorganisms in soils.</title>
        <authorList>
            <person name="Ward N.L."/>
            <person name="Challacombe J.F."/>
            <person name="Janssen P.H."/>
            <person name="Henrissat B."/>
            <person name="Coutinho P.M."/>
            <person name="Wu M."/>
            <person name="Xie G."/>
            <person name="Haft D.H."/>
            <person name="Sait M."/>
            <person name="Badger J."/>
            <person name="Barabote R.D."/>
            <person name="Bradley B."/>
            <person name="Brettin T.S."/>
            <person name="Brinkac L.M."/>
            <person name="Bruce D."/>
            <person name="Creasy T."/>
            <person name="Daugherty S.C."/>
            <person name="Davidsen T.M."/>
            <person name="DeBoy R.T."/>
            <person name="Detter J.C."/>
            <person name="Dodson R.J."/>
            <person name="Durkin A.S."/>
            <person name="Ganapathy A."/>
            <person name="Gwinn-Giglio M."/>
            <person name="Han C.S."/>
            <person name="Khouri H."/>
            <person name="Kiss H."/>
            <person name="Kothari S.P."/>
            <person name="Madupu R."/>
            <person name="Nelson K.E."/>
            <person name="Nelson W.C."/>
            <person name="Paulsen I."/>
            <person name="Penn K."/>
            <person name="Ren Q."/>
            <person name="Rosovitz M.J."/>
            <person name="Selengut J.D."/>
            <person name="Shrivastava S."/>
            <person name="Sullivan S.A."/>
            <person name="Tapia R."/>
            <person name="Thompson L.S."/>
            <person name="Watkins K.L."/>
            <person name="Yang Q."/>
            <person name="Yu C."/>
            <person name="Zafar N."/>
            <person name="Zhou L."/>
            <person name="Kuske C.R."/>
        </authorList>
    </citation>
    <scope>NUCLEOTIDE SEQUENCE [LARGE SCALE GENOMIC DNA]</scope>
    <source>
        <strain evidence="1 2">Ellin345</strain>
    </source>
</reference>
<dbReference type="HOGENOM" id="CLU_066428_0_0_0"/>